<proteinExistence type="predicted"/>
<sequence length="75" mass="8486">MRCYFNLVSADETIIDDEGVEVRDLDQAWAQALKAIAELRAEADGELIDWDNWQLEATDPSGKVLFSIRLTHGLH</sequence>
<keyword evidence="3" id="KW-1185">Reference proteome</keyword>
<dbReference type="Pfam" id="PF21834">
    <property type="entry name" value="DUF6894"/>
    <property type="match status" value="1"/>
</dbReference>
<reference evidence="2 3" key="1">
    <citation type="submission" date="2019-12" db="EMBL/GenBank/DDBJ databases">
        <authorList>
            <person name="Yuan C.-G."/>
        </authorList>
    </citation>
    <scope>NUCLEOTIDE SEQUENCE [LARGE SCALE GENOMIC DNA]</scope>
    <source>
        <strain evidence="2 3">KCTC 23863</strain>
    </source>
</reference>
<dbReference type="InterPro" id="IPR054189">
    <property type="entry name" value="DUF6894"/>
</dbReference>
<dbReference type="EMBL" id="WURB01000005">
    <property type="protein sequence ID" value="MXQ11771.1"/>
    <property type="molecule type" value="Genomic_DNA"/>
</dbReference>
<gene>
    <name evidence="2" type="ORF">GR328_09940</name>
</gene>
<dbReference type="OrthoDB" id="8020695at2"/>
<dbReference type="RefSeq" id="WP_160884345.1">
    <property type="nucleotide sequence ID" value="NZ_WURB01000005.1"/>
</dbReference>
<organism evidence="2 3">
    <name type="scientific">Microvirga makkahensis</name>
    <dbReference type="NCBI Taxonomy" id="1128670"/>
    <lineage>
        <taxon>Bacteria</taxon>
        <taxon>Pseudomonadati</taxon>
        <taxon>Pseudomonadota</taxon>
        <taxon>Alphaproteobacteria</taxon>
        <taxon>Hyphomicrobiales</taxon>
        <taxon>Methylobacteriaceae</taxon>
        <taxon>Microvirga</taxon>
    </lineage>
</organism>
<evidence type="ECO:0000259" key="1">
    <source>
        <dbReference type="Pfam" id="PF21834"/>
    </source>
</evidence>
<comment type="caution">
    <text evidence="2">The sequence shown here is derived from an EMBL/GenBank/DDBJ whole genome shotgun (WGS) entry which is preliminary data.</text>
</comment>
<reference evidence="2 3" key="2">
    <citation type="submission" date="2020-01" db="EMBL/GenBank/DDBJ databases">
        <title>Microvirga sp. nov., an arsenate reduction bacterium isolated from Tibet hotspring sediments.</title>
        <authorList>
            <person name="Xian W.-D."/>
            <person name="Li W.-J."/>
        </authorList>
    </citation>
    <scope>NUCLEOTIDE SEQUENCE [LARGE SCALE GENOMIC DNA]</scope>
    <source>
        <strain evidence="2 3">KCTC 23863</strain>
    </source>
</reference>
<accession>A0A7X3MR82</accession>
<name>A0A7X3MR82_9HYPH</name>
<evidence type="ECO:0000313" key="2">
    <source>
        <dbReference type="EMBL" id="MXQ11771.1"/>
    </source>
</evidence>
<evidence type="ECO:0000313" key="3">
    <source>
        <dbReference type="Proteomes" id="UP000436483"/>
    </source>
</evidence>
<protein>
    <recommendedName>
        <fullName evidence="1">DUF6894 domain-containing protein</fullName>
    </recommendedName>
</protein>
<dbReference type="AlphaFoldDB" id="A0A7X3MR82"/>
<feature type="domain" description="DUF6894" evidence="1">
    <location>
        <begin position="2"/>
        <end position="71"/>
    </location>
</feature>
<dbReference type="Proteomes" id="UP000436483">
    <property type="component" value="Unassembled WGS sequence"/>
</dbReference>